<dbReference type="RefSeq" id="WP_189572542.1">
    <property type="nucleotide sequence ID" value="NZ_BMXU01000001.1"/>
</dbReference>
<evidence type="ECO:0000256" key="4">
    <source>
        <dbReference type="ARBA" id="ARBA00022475"/>
    </source>
</evidence>
<sequence>MHGSLGTTKSRNGWAVAGTVAALCVAGLLIAAKAYAFFVSGSVAVLGSLADSALDLLGSAAAFFAVRYASQPPDDDHRFGHEKAEAVSALAQAFLISASALFIAVESIKRLVHPQPLEDSGAAIAVLTFGVVATVGLVTFQTFALRRSGSLVVEGDRAHYLGDVIAHSGALAAVFLSARFGFFRADAIAGLVAAFFLAWSVRELVGKALPQVMDQELPDEDRDRIIAIIDEEPEAYGFHNLRTRRSGNVRFVQMHLDMRPDLTLREAHEIADRVEKKIEAIFPDTDVIVHQDPLEAWEKE</sequence>
<dbReference type="NCBIfam" id="TIGR01297">
    <property type="entry name" value="CDF"/>
    <property type="match status" value="1"/>
</dbReference>
<dbReference type="InterPro" id="IPR050291">
    <property type="entry name" value="CDF_Transporter"/>
</dbReference>
<evidence type="ECO:0000256" key="2">
    <source>
        <dbReference type="ARBA" id="ARBA00008114"/>
    </source>
</evidence>
<keyword evidence="5 8" id="KW-0812">Transmembrane</keyword>
<keyword evidence="3" id="KW-0813">Transport</keyword>
<evidence type="ECO:0000256" key="8">
    <source>
        <dbReference type="SAM" id="Phobius"/>
    </source>
</evidence>
<feature type="transmembrane region" description="Helical" evidence="8">
    <location>
        <begin position="187"/>
        <end position="205"/>
    </location>
</feature>
<evidence type="ECO:0000256" key="3">
    <source>
        <dbReference type="ARBA" id="ARBA00022448"/>
    </source>
</evidence>
<dbReference type="Gene3D" id="1.20.1510.10">
    <property type="entry name" value="Cation efflux protein transmembrane domain"/>
    <property type="match status" value="1"/>
</dbReference>
<dbReference type="PANTHER" id="PTHR43840">
    <property type="entry name" value="MITOCHONDRIAL METAL TRANSPORTER 1-RELATED"/>
    <property type="match status" value="1"/>
</dbReference>
<feature type="transmembrane region" description="Helical" evidence="8">
    <location>
        <begin position="120"/>
        <end position="140"/>
    </location>
</feature>
<dbReference type="Pfam" id="PF01545">
    <property type="entry name" value="Cation_efflux"/>
    <property type="match status" value="1"/>
</dbReference>
<keyword evidence="12" id="KW-1185">Reference proteome</keyword>
<evidence type="ECO:0000259" key="9">
    <source>
        <dbReference type="Pfam" id="PF01545"/>
    </source>
</evidence>
<feature type="transmembrane region" description="Helical" evidence="8">
    <location>
        <begin position="12"/>
        <end position="38"/>
    </location>
</feature>
<protein>
    <submittedName>
        <fullName evidence="11">Cation diffusion facilitator family transporter</fullName>
    </submittedName>
</protein>
<dbReference type="EMBL" id="JBHRVA010000002">
    <property type="protein sequence ID" value="MFC3301477.1"/>
    <property type="molecule type" value="Genomic_DNA"/>
</dbReference>
<proteinExistence type="inferred from homology"/>
<keyword evidence="7 8" id="KW-0472">Membrane</keyword>
<comment type="similarity">
    <text evidence="2">Belongs to the cation diffusion facilitator (CDF) transporter (TC 2.A.4) family.</text>
</comment>
<feature type="domain" description="Cation efflux protein transmembrane" evidence="9">
    <location>
        <begin position="20"/>
        <end position="209"/>
    </location>
</feature>
<evidence type="ECO:0000313" key="11">
    <source>
        <dbReference type="EMBL" id="MFC3301477.1"/>
    </source>
</evidence>
<evidence type="ECO:0000256" key="6">
    <source>
        <dbReference type="ARBA" id="ARBA00022989"/>
    </source>
</evidence>
<name>A0ABV7M972_9PROT</name>
<evidence type="ECO:0000256" key="7">
    <source>
        <dbReference type="ARBA" id="ARBA00023136"/>
    </source>
</evidence>
<evidence type="ECO:0000259" key="10">
    <source>
        <dbReference type="Pfam" id="PF16916"/>
    </source>
</evidence>
<dbReference type="InterPro" id="IPR036837">
    <property type="entry name" value="Cation_efflux_CTD_sf"/>
</dbReference>
<keyword evidence="4" id="KW-1003">Cell membrane</keyword>
<dbReference type="Proteomes" id="UP001595607">
    <property type="component" value="Unassembled WGS sequence"/>
</dbReference>
<feature type="transmembrane region" description="Helical" evidence="8">
    <location>
        <begin position="44"/>
        <end position="66"/>
    </location>
</feature>
<dbReference type="Gene3D" id="3.30.70.1350">
    <property type="entry name" value="Cation efflux protein, cytoplasmic domain"/>
    <property type="match status" value="1"/>
</dbReference>
<comment type="subcellular location">
    <subcellularLocation>
        <location evidence="1">Membrane</location>
        <topology evidence="1">Multi-pass membrane protein</topology>
    </subcellularLocation>
</comment>
<dbReference type="InterPro" id="IPR002524">
    <property type="entry name" value="Cation_efflux"/>
</dbReference>
<accession>A0ABV7M972</accession>
<organism evidence="11 12">
    <name type="scientific">Parvularcula lutaonensis</name>
    <dbReference type="NCBI Taxonomy" id="491923"/>
    <lineage>
        <taxon>Bacteria</taxon>
        <taxon>Pseudomonadati</taxon>
        <taxon>Pseudomonadota</taxon>
        <taxon>Alphaproteobacteria</taxon>
        <taxon>Parvularculales</taxon>
        <taxon>Parvularculaceae</taxon>
        <taxon>Parvularcula</taxon>
    </lineage>
</organism>
<dbReference type="Pfam" id="PF16916">
    <property type="entry name" value="ZT_dimer"/>
    <property type="match status" value="1"/>
</dbReference>
<feature type="domain" description="Cation efflux protein cytoplasmic" evidence="10">
    <location>
        <begin position="217"/>
        <end position="293"/>
    </location>
</feature>
<reference evidence="12" key="1">
    <citation type="journal article" date="2019" name="Int. J. Syst. Evol. Microbiol.">
        <title>The Global Catalogue of Microorganisms (GCM) 10K type strain sequencing project: providing services to taxonomists for standard genome sequencing and annotation.</title>
        <authorList>
            <consortium name="The Broad Institute Genomics Platform"/>
            <consortium name="The Broad Institute Genome Sequencing Center for Infectious Disease"/>
            <person name="Wu L."/>
            <person name="Ma J."/>
        </authorList>
    </citation>
    <scope>NUCLEOTIDE SEQUENCE [LARGE SCALE GENOMIC DNA]</scope>
    <source>
        <strain evidence="12">KCTC 22245</strain>
    </source>
</reference>
<feature type="transmembrane region" description="Helical" evidence="8">
    <location>
        <begin position="87"/>
        <end position="108"/>
    </location>
</feature>
<dbReference type="PANTHER" id="PTHR43840:SF41">
    <property type="entry name" value="CATION-EFFLUX PUMP FIEF"/>
    <property type="match status" value="1"/>
</dbReference>
<keyword evidence="6 8" id="KW-1133">Transmembrane helix</keyword>
<gene>
    <name evidence="11" type="ORF">ACFONP_01875</name>
</gene>
<comment type="caution">
    <text evidence="11">The sequence shown here is derived from an EMBL/GenBank/DDBJ whole genome shotgun (WGS) entry which is preliminary data.</text>
</comment>
<dbReference type="InterPro" id="IPR027470">
    <property type="entry name" value="Cation_efflux_CTD"/>
</dbReference>
<dbReference type="InterPro" id="IPR058533">
    <property type="entry name" value="Cation_efflux_TM"/>
</dbReference>
<evidence type="ECO:0000256" key="1">
    <source>
        <dbReference type="ARBA" id="ARBA00004141"/>
    </source>
</evidence>
<dbReference type="SUPFAM" id="SSF160240">
    <property type="entry name" value="Cation efflux protein cytoplasmic domain-like"/>
    <property type="match status" value="1"/>
</dbReference>
<evidence type="ECO:0000313" key="12">
    <source>
        <dbReference type="Proteomes" id="UP001595607"/>
    </source>
</evidence>
<dbReference type="InterPro" id="IPR027469">
    <property type="entry name" value="Cation_efflux_TMD_sf"/>
</dbReference>
<evidence type="ECO:0000256" key="5">
    <source>
        <dbReference type="ARBA" id="ARBA00022692"/>
    </source>
</evidence>
<dbReference type="SUPFAM" id="SSF161111">
    <property type="entry name" value="Cation efflux protein transmembrane domain-like"/>
    <property type="match status" value="1"/>
</dbReference>